<gene>
    <name evidence="1" type="ORF">HNR30_008875</name>
</gene>
<accession>A0A7W0CUH4</accession>
<protein>
    <submittedName>
        <fullName evidence="1">Uncharacterized protein</fullName>
    </submittedName>
</protein>
<proteinExistence type="predicted"/>
<dbReference type="EMBL" id="JACDUR010000011">
    <property type="protein sequence ID" value="MBA2897477.1"/>
    <property type="molecule type" value="Genomic_DNA"/>
</dbReference>
<reference evidence="1 2" key="1">
    <citation type="submission" date="2020-07" db="EMBL/GenBank/DDBJ databases">
        <title>Genomic Encyclopedia of Type Strains, Phase IV (KMG-IV): sequencing the most valuable type-strain genomes for metagenomic binning, comparative biology and taxonomic classification.</title>
        <authorList>
            <person name="Goeker M."/>
        </authorList>
    </citation>
    <scope>NUCLEOTIDE SEQUENCE [LARGE SCALE GENOMIC DNA]</scope>
    <source>
        <strain evidence="1 2">DSM 45533</strain>
    </source>
</reference>
<evidence type="ECO:0000313" key="1">
    <source>
        <dbReference type="EMBL" id="MBA2897477.1"/>
    </source>
</evidence>
<comment type="caution">
    <text evidence="1">The sequence shown here is derived from an EMBL/GenBank/DDBJ whole genome shotgun (WGS) entry which is preliminary data.</text>
</comment>
<dbReference type="Proteomes" id="UP000530928">
    <property type="component" value="Unassembled WGS sequence"/>
</dbReference>
<sequence>MEPSAAARNNAEWCDLVCRTHGLPGRFGGRAWTNPRRTHVYYPDAVTLSPDATPDDVLAAIDTGAGASVKDSFATLDLGPHGFHVLFEAQWIARPPIPAPAVDGWEVTTDVRAWSTSYPDGLFLPELLEEATLVWRPGTGCGAALNTTGDVVGLSNVFGDPGAAFPGAVAMAAELFPGRPLVGYEAGQELEAAVLAGFQPIGPLRVWLKD</sequence>
<organism evidence="1 2">
    <name type="scientific">Nonomuraea soli</name>
    <dbReference type="NCBI Taxonomy" id="1032476"/>
    <lineage>
        <taxon>Bacteria</taxon>
        <taxon>Bacillati</taxon>
        <taxon>Actinomycetota</taxon>
        <taxon>Actinomycetes</taxon>
        <taxon>Streptosporangiales</taxon>
        <taxon>Streptosporangiaceae</taxon>
        <taxon>Nonomuraea</taxon>
    </lineage>
</organism>
<keyword evidence="2" id="KW-1185">Reference proteome</keyword>
<dbReference type="AlphaFoldDB" id="A0A7W0CUH4"/>
<evidence type="ECO:0000313" key="2">
    <source>
        <dbReference type="Proteomes" id="UP000530928"/>
    </source>
</evidence>
<name>A0A7W0CUH4_9ACTN</name>
<dbReference type="RefSeq" id="WP_181616176.1">
    <property type="nucleotide sequence ID" value="NZ_BAABAM010000013.1"/>
</dbReference>